<accession>A0A8X6Q5K1</accession>
<name>A0A8X6Q5K1_NEPPI</name>
<sequence length="103" mass="12291">MHRNGFKRRYEYKTHEFLHIRHQTPTLKVNVNSSIIPVQKRNCSQNTTIRYCSQNHNDNENVKKEKEMQMFKSTECASVIIEADQKRDEETSGTKRFIQIESM</sequence>
<organism evidence="1 2">
    <name type="scientific">Nephila pilipes</name>
    <name type="common">Giant wood spider</name>
    <name type="synonym">Nephila maculata</name>
    <dbReference type="NCBI Taxonomy" id="299642"/>
    <lineage>
        <taxon>Eukaryota</taxon>
        <taxon>Metazoa</taxon>
        <taxon>Ecdysozoa</taxon>
        <taxon>Arthropoda</taxon>
        <taxon>Chelicerata</taxon>
        <taxon>Arachnida</taxon>
        <taxon>Araneae</taxon>
        <taxon>Araneomorphae</taxon>
        <taxon>Entelegynae</taxon>
        <taxon>Araneoidea</taxon>
        <taxon>Nephilidae</taxon>
        <taxon>Nephila</taxon>
    </lineage>
</organism>
<protein>
    <submittedName>
        <fullName evidence="1">Uncharacterized protein</fullName>
    </submittedName>
</protein>
<keyword evidence="2" id="KW-1185">Reference proteome</keyword>
<evidence type="ECO:0000313" key="1">
    <source>
        <dbReference type="EMBL" id="GFU01276.1"/>
    </source>
</evidence>
<dbReference type="EMBL" id="BMAW01122974">
    <property type="protein sequence ID" value="GFU01276.1"/>
    <property type="molecule type" value="Genomic_DNA"/>
</dbReference>
<evidence type="ECO:0000313" key="2">
    <source>
        <dbReference type="Proteomes" id="UP000887013"/>
    </source>
</evidence>
<dbReference type="Proteomes" id="UP000887013">
    <property type="component" value="Unassembled WGS sequence"/>
</dbReference>
<dbReference type="AlphaFoldDB" id="A0A8X6Q5K1"/>
<gene>
    <name evidence="1" type="ORF">NPIL_408441</name>
</gene>
<proteinExistence type="predicted"/>
<comment type="caution">
    <text evidence="1">The sequence shown here is derived from an EMBL/GenBank/DDBJ whole genome shotgun (WGS) entry which is preliminary data.</text>
</comment>
<reference evidence="1" key="1">
    <citation type="submission" date="2020-08" db="EMBL/GenBank/DDBJ databases">
        <title>Multicomponent nature underlies the extraordinary mechanical properties of spider dragline silk.</title>
        <authorList>
            <person name="Kono N."/>
            <person name="Nakamura H."/>
            <person name="Mori M."/>
            <person name="Yoshida Y."/>
            <person name="Ohtoshi R."/>
            <person name="Malay A.D."/>
            <person name="Moran D.A.P."/>
            <person name="Tomita M."/>
            <person name="Numata K."/>
            <person name="Arakawa K."/>
        </authorList>
    </citation>
    <scope>NUCLEOTIDE SEQUENCE</scope>
</reference>